<evidence type="ECO:0000313" key="3">
    <source>
        <dbReference type="Proteomes" id="UP000002408"/>
    </source>
</evidence>
<keyword evidence="3" id="KW-1185">Reference proteome</keyword>
<name>A7I5G5_METB6</name>
<dbReference type="Proteomes" id="UP000002408">
    <property type="component" value="Chromosome"/>
</dbReference>
<proteinExistence type="predicted"/>
<dbReference type="OrthoDB" id="103508at2157"/>
<dbReference type="InterPro" id="IPR003607">
    <property type="entry name" value="HD/PDEase_dom"/>
</dbReference>
<dbReference type="SUPFAM" id="SSF109604">
    <property type="entry name" value="HD-domain/PDEase-like"/>
    <property type="match status" value="1"/>
</dbReference>
<feature type="domain" description="HD/PDEase" evidence="1">
    <location>
        <begin position="59"/>
        <end position="194"/>
    </location>
</feature>
<dbReference type="InterPro" id="IPR039967">
    <property type="entry name" value="MJ1020-like"/>
</dbReference>
<dbReference type="eggNOG" id="arCOG04230">
    <property type="taxonomic scope" value="Archaea"/>
</dbReference>
<dbReference type="EMBL" id="CP000780">
    <property type="protein sequence ID" value="ABS54976.1"/>
    <property type="molecule type" value="Genomic_DNA"/>
</dbReference>
<evidence type="ECO:0000313" key="2">
    <source>
        <dbReference type="EMBL" id="ABS54976.1"/>
    </source>
</evidence>
<dbReference type="GeneID" id="5412150"/>
<keyword evidence="2" id="KW-0378">Hydrolase</keyword>
<sequence length="299" mass="31942">MKKHASDPDLEAHATGIITRHLAHRPKAKKMWALLSKDPEVQTLWRMANYVAATKLGMNDHGRIHATVATASALTMLDLLEGSSFTPDIITGGFGTGDDAALVVMTAMLCHDLGNTVHREDHADMSVVIVLPILDRILPEIYGDPDQRIAIRSFVLSAIYSHHGIPKPLTIEAALVCIADSTDMTKGRGRVAFESGSITIHSVSALSIEKVEIKKGEEKPIALVIHMSSPAGIFQVQEILAPKVRAGPLGDAVEVVAVTTDEAHAAGNAIVSGIRMQGGKFVPLKDGAGRSRKSAAHNR</sequence>
<dbReference type="STRING" id="456442.Mboo_0458"/>
<organism evidence="2 3">
    <name type="scientific">Methanoregula boonei (strain DSM 21154 / JCM 14090 / 6A8)</name>
    <dbReference type="NCBI Taxonomy" id="456442"/>
    <lineage>
        <taxon>Archaea</taxon>
        <taxon>Methanobacteriati</taxon>
        <taxon>Methanobacteriota</taxon>
        <taxon>Stenosarchaea group</taxon>
        <taxon>Methanomicrobia</taxon>
        <taxon>Methanomicrobiales</taxon>
        <taxon>Methanoregulaceae</taxon>
        <taxon>Methanoregula</taxon>
    </lineage>
</organism>
<protein>
    <submittedName>
        <fullName evidence="2">Metal dependent phosphohydrolase</fullName>
    </submittedName>
</protein>
<dbReference type="PANTHER" id="PTHR40517:SF1">
    <property type="entry name" value="METAL-DEPENDENT PHOSPHOHYDROLASE, HD SUPERFAMILY-RELATED"/>
    <property type="match status" value="1"/>
</dbReference>
<dbReference type="SMART" id="SM00471">
    <property type="entry name" value="HDc"/>
    <property type="match status" value="1"/>
</dbReference>
<dbReference type="Gene3D" id="1.10.3210.10">
    <property type="entry name" value="Hypothetical protein af1432"/>
    <property type="match status" value="1"/>
</dbReference>
<dbReference type="InterPro" id="IPR006674">
    <property type="entry name" value="HD_domain"/>
</dbReference>
<dbReference type="KEGG" id="mbn:Mboo_0458"/>
<dbReference type="RefSeq" id="WP_011991464.1">
    <property type="nucleotide sequence ID" value="NC_009712.1"/>
</dbReference>
<reference evidence="3" key="1">
    <citation type="journal article" date="2015" name="Microbiology">
        <title>Genome of Methanoregula boonei 6A8 reveals adaptations to oligotrophic peatland environments.</title>
        <authorList>
            <person name="Braeuer S."/>
            <person name="Cadillo-Quiroz H."/>
            <person name="Kyrpides N."/>
            <person name="Woyke T."/>
            <person name="Goodwin L."/>
            <person name="Detter C."/>
            <person name="Podell S."/>
            <person name="Yavitt J.B."/>
            <person name="Zinder S.H."/>
        </authorList>
    </citation>
    <scope>NUCLEOTIDE SEQUENCE [LARGE SCALE GENOMIC DNA]</scope>
    <source>
        <strain evidence="3">DSM 21154 / JCM 14090 / 6A8</strain>
    </source>
</reference>
<dbReference type="AlphaFoldDB" id="A7I5G5"/>
<dbReference type="GO" id="GO:0016787">
    <property type="term" value="F:hydrolase activity"/>
    <property type="evidence" value="ECO:0007669"/>
    <property type="project" value="UniProtKB-KW"/>
</dbReference>
<accession>A7I5G5</accession>
<dbReference type="Pfam" id="PF01966">
    <property type="entry name" value="HD"/>
    <property type="match status" value="1"/>
</dbReference>
<dbReference type="PANTHER" id="PTHR40517">
    <property type="entry name" value="METAL-DEPENDENT PHOSPHOHYDROLASE, HD SUPERFAMILY-RELATED"/>
    <property type="match status" value="1"/>
</dbReference>
<gene>
    <name evidence="2" type="ordered locus">Mboo_0458</name>
</gene>
<evidence type="ECO:0000259" key="1">
    <source>
        <dbReference type="SMART" id="SM00471"/>
    </source>
</evidence>
<dbReference type="HOGENOM" id="CLU_068640_0_0_2"/>